<evidence type="ECO:0000313" key="2">
    <source>
        <dbReference type="Proteomes" id="UP000000813"/>
    </source>
</evidence>
<dbReference type="PIR" id="AF2702">
    <property type="entry name" value="AF2702"/>
</dbReference>
<proteinExistence type="predicted"/>
<dbReference type="HOGENOM" id="CLU_2327631_0_0_5"/>
<sequence length="98" mass="11097">MPLFIVYGFVDFLVISLHCSGIAEKVFSPAPESWDFRLNEILISALQFDQLLFTGPRATSLFGVSFLRSPIPARRLSHFRQFRTKYAAFALVGAKGWL</sequence>
<gene>
    <name evidence="1" type="ordered locus">Atu1023</name>
</gene>
<dbReference type="STRING" id="176299.Atu1023"/>
<evidence type="ECO:0000313" key="1">
    <source>
        <dbReference type="EMBL" id="AAL42036.1"/>
    </source>
</evidence>
<keyword evidence="2" id="KW-1185">Reference proteome</keyword>
<name>Q8UGL4_AGRFC</name>
<dbReference type="Proteomes" id="UP000000813">
    <property type="component" value="Chromosome circular"/>
</dbReference>
<dbReference type="EMBL" id="AE007869">
    <property type="protein sequence ID" value="AAL42036.1"/>
    <property type="molecule type" value="Genomic_DNA"/>
</dbReference>
<organism evidence="1 2">
    <name type="scientific">Agrobacterium fabrum (strain C58 / ATCC 33970)</name>
    <name type="common">Agrobacterium tumefaciens (strain C58)</name>
    <dbReference type="NCBI Taxonomy" id="176299"/>
    <lineage>
        <taxon>Bacteria</taxon>
        <taxon>Pseudomonadati</taxon>
        <taxon>Pseudomonadota</taxon>
        <taxon>Alphaproteobacteria</taxon>
        <taxon>Hyphomicrobiales</taxon>
        <taxon>Rhizobiaceae</taxon>
        <taxon>Rhizobium/Agrobacterium group</taxon>
        <taxon>Agrobacterium</taxon>
        <taxon>Agrobacterium tumefaciens complex</taxon>
    </lineage>
</organism>
<accession>Q8UGL4</accession>
<dbReference type="BioCyc" id="AGRO:ATU1023-MONOMER"/>
<dbReference type="KEGG" id="atu:Atu1023"/>
<reference evidence="1 2" key="2">
    <citation type="journal article" date="2001" name="Science">
        <title>Genome sequence of the plant pathogen and biotechnology agent Agrobacterium tumefaciens C58.</title>
        <authorList>
            <person name="Goodner B."/>
            <person name="Hinkle G."/>
            <person name="Gattung S."/>
            <person name="Miller N."/>
            <person name="Blanchard M."/>
            <person name="Qurollo B."/>
            <person name="Goldman B.S."/>
            <person name="Cao Y."/>
            <person name="Askenazi M."/>
            <person name="Halling C."/>
            <person name="Mullin L."/>
            <person name="Houmiel K."/>
            <person name="Gordon J."/>
            <person name="Vaudin M."/>
            <person name="Iartchouk O."/>
            <person name="Epp A."/>
            <person name="Liu F."/>
            <person name="Wollam C."/>
            <person name="Allinger M."/>
            <person name="Doughty D."/>
            <person name="Scott C."/>
            <person name="Lappas C."/>
            <person name="Markelz B."/>
            <person name="Flanagan C."/>
            <person name="Crowell C."/>
            <person name="Gurson J."/>
            <person name="Lomo C."/>
            <person name="Sear C."/>
            <person name="Strub G."/>
            <person name="Cielo C."/>
            <person name="Slater S."/>
        </authorList>
    </citation>
    <scope>NUCLEOTIDE SEQUENCE [LARGE SCALE GENOMIC DNA]</scope>
    <source>
        <strain evidence="2">C58 / ATCC 33970</strain>
    </source>
</reference>
<dbReference type="EnsemblBacteria" id="AAL42036">
    <property type="protein sequence ID" value="AAL42036"/>
    <property type="gene ID" value="Atu1023"/>
</dbReference>
<protein>
    <submittedName>
        <fullName evidence="1">Uncharacterized protein</fullName>
    </submittedName>
</protein>
<dbReference type="AlphaFoldDB" id="Q8UGL4"/>
<reference evidence="1 2" key="1">
    <citation type="journal article" date="2001" name="Science">
        <title>The genome of the natural genetic engineer Agrobacterium tumefaciens C58.</title>
        <authorList>
            <person name="Wood D.W."/>
            <person name="Setubal J.C."/>
            <person name="Kaul R."/>
            <person name="Monks D.E."/>
            <person name="Kitajima J.P."/>
            <person name="Okura V.K."/>
            <person name="Zhou Y."/>
            <person name="Chen L."/>
            <person name="Wood G.E."/>
            <person name="Almeida N.F.Jr."/>
            <person name="Woo L."/>
            <person name="Chen Y."/>
            <person name="Paulsen I.T."/>
            <person name="Eisen J.A."/>
            <person name="Karp P.D."/>
            <person name="Bovee D.Sr."/>
            <person name="Chapman P."/>
            <person name="Clendenning J."/>
            <person name="Deatherage G."/>
            <person name="Gillet W."/>
            <person name="Grant C."/>
            <person name="Kutyavin T."/>
            <person name="Levy R."/>
            <person name="Li M.J."/>
            <person name="McClelland E."/>
            <person name="Palmieri A."/>
            <person name="Raymond C."/>
            <person name="Rouse G."/>
            <person name="Saenphimmachak C."/>
            <person name="Wu Z."/>
            <person name="Romero P."/>
            <person name="Gordon D."/>
            <person name="Zhang S."/>
            <person name="Yoo H."/>
            <person name="Tao Y."/>
            <person name="Biddle P."/>
            <person name="Jung M."/>
            <person name="Krespan W."/>
            <person name="Perry M."/>
            <person name="Gordon-Kamm B."/>
            <person name="Liao L."/>
            <person name="Kim S."/>
            <person name="Hendrick C."/>
            <person name="Zhao Z.Y."/>
            <person name="Dolan M."/>
            <person name="Chumley F."/>
            <person name="Tingey S.V."/>
            <person name="Tomb J.F."/>
            <person name="Gordon M.P."/>
            <person name="Olson M.V."/>
            <person name="Nester E.W."/>
        </authorList>
    </citation>
    <scope>NUCLEOTIDE SEQUENCE [LARGE SCALE GENOMIC DNA]</scope>
    <source>
        <strain evidence="2">C58 / ATCC 33970</strain>
    </source>
</reference>